<dbReference type="HOGENOM" id="CLU_2141947_0_0_10"/>
<evidence type="ECO:0000256" key="1">
    <source>
        <dbReference type="SAM" id="Phobius"/>
    </source>
</evidence>
<protein>
    <submittedName>
        <fullName evidence="2">Uncharacterized protein</fullName>
    </submittedName>
</protein>
<keyword evidence="1" id="KW-1133">Transmembrane helix</keyword>
<evidence type="ECO:0000313" key="3">
    <source>
        <dbReference type="Proteomes" id="UP000010796"/>
    </source>
</evidence>
<dbReference type="KEGG" id="evi:Echvi_2646"/>
<keyword evidence="1" id="KW-0472">Membrane</keyword>
<dbReference type="EMBL" id="CP003346">
    <property type="protein sequence ID" value="AGA78887.1"/>
    <property type="molecule type" value="Genomic_DNA"/>
</dbReference>
<dbReference type="STRING" id="926556.Echvi_2646"/>
<proteinExistence type="predicted"/>
<gene>
    <name evidence="2" type="ordered locus">Echvi_2646</name>
</gene>
<accession>L0G004</accession>
<organism evidence="2 3">
    <name type="scientific">Echinicola vietnamensis (strain DSM 17526 / LMG 23754 / KMM 6221)</name>
    <dbReference type="NCBI Taxonomy" id="926556"/>
    <lineage>
        <taxon>Bacteria</taxon>
        <taxon>Pseudomonadati</taxon>
        <taxon>Bacteroidota</taxon>
        <taxon>Cytophagia</taxon>
        <taxon>Cytophagales</taxon>
        <taxon>Cyclobacteriaceae</taxon>
        <taxon>Echinicola</taxon>
    </lineage>
</organism>
<feature type="transmembrane region" description="Helical" evidence="1">
    <location>
        <begin position="24"/>
        <end position="43"/>
    </location>
</feature>
<dbReference type="OrthoDB" id="1495090at2"/>
<keyword evidence="3" id="KW-1185">Reference proteome</keyword>
<sequence>MADTKEILDRIDKVLRDNKRTENIYLFLTVLLFLSGIACIITALVTGELVWSTPSAVTTGFLYFPLKEIKVLRNKNVALATAPIIITQLPPDKAAEEIQKLLEHIYGGENGR</sequence>
<reference evidence="3" key="1">
    <citation type="submission" date="2012-02" db="EMBL/GenBank/DDBJ databases">
        <title>The complete genome of Echinicola vietnamensis DSM 17526.</title>
        <authorList>
            <person name="Lucas S."/>
            <person name="Copeland A."/>
            <person name="Lapidus A."/>
            <person name="Glavina del Rio T."/>
            <person name="Dalin E."/>
            <person name="Tice H."/>
            <person name="Bruce D."/>
            <person name="Goodwin L."/>
            <person name="Pitluck S."/>
            <person name="Peters L."/>
            <person name="Ovchinnikova G."/>
            <person name="Teshima H."/>
            <person name="Kyrpides N."/>
            <person name="Mavromatis K."/>
            <person name="Ivanova N."/>
            <person name="Brettin T."/>
            <person name="Detter J.C."/>
            <person name="Han C."/>
            <person name="Larimer F."/>
            <person name="Land M."/>
            <person name="Hauser L."/>
            <person name="Markowitz V."/>
            <person name="Cheng J.-F."/>
            <person name="Hugenholtz P."/>
            <person name="Woyke T."/>
            <person name="Wu D."/>
            <person name="Brambilla E."/>
            <person name="Klenk H.-P."/>
            <person name="Eisen J.A."/>
        </authorList>
    </citation>
    <scope>NUCLEOTIDE SEQUENCE [LARGE SCALE GENOMIC DNA]</scope>
    <source>
        <strain evidence="3">DSM 17526 / LMG 23754 / KMM 6221</strain>
    </source>
</reference>
<name>L0G004_ECHVK</name>
<dbReference type="Proteomes" id="UP000010796">
    <property type="component" value="Chromosome"/>
</dbReference>
<dbReference type="RefSeq" id="WP_015266440.1">
    <property type="nucleotide sequence ID" value="NC_019904.1"/>
</dbReference>
<keyword evidence="1" id="KW-0812">Transmembrane</keyword>
<dbReference type="AlphaFoldDB" id="L0G004"/>
<feature type="transmembrane region" description="Helical" evidence="1">
    <location>
        <begin position="49"/>
        <end position="66"/>
    </location>
</feature>
<evidence type="ECO:0000313" key="2">
    <source>
        <dbReference type="EMBL" id="AGA78887.1"/>
    </source>
</evidence>